<name>A0A6J5YB80_9ZZZZ</name>
<reference evidence="1" key="1">
    <citation type="submission" date="2020-05" db="EMBL/GenBank/DDBJ databases">
        <authorList>
            <person name="Chiriac C."/>
            <person name="Salcher M."/>
            <person name="Ghai R."/>
            <person name="Kavagutti S V."/>
        </authorList>
    </citation>
    <scope>NUCLEOTIDE SEQUENCE</scope>
</reference>
<sequence>MTRSCARPGCGDPATATFGYDYGERTVFLDPLADEAHPASYDVCRRHADSLSVPKGWQIIDQRRARSSIAGFLTAP</sequence>
<dbReference type="AlphaFoldDB" id="A0A6J5YB80"/>
<dbReference type="Pfam" id="PF12005">
    <property type="entry name" value="DUF3499"/>
    <property type="match status" value="1"/>
</dbReference>
<dbReference type="EMBL" id="CAEMXZ010000045">
    <property type="protein sequence ID" value="CAB4323444.1"/>
    <property type="molecule type" value="Genomic_DNA"/>
</dbReference>
<organism evidence="1">
    <name type="scientific">freshwater metagenome</name>
    <dbReference type="NCBI Taxonomy" id="449393"/>
    <lineage>
        <taxon>unclassified sequences</taxon>
        <taxon>metagenomes</taxon>
        <taxon>ecological metagenomes</taxon>
    </lineage>
</organism>
<evidence type="ECO:0000313" key="1">
    <source>
        <dbReference type="EMBL" id="CAB4323444.1"/>
    </source>
</evidence>
<proteinExistence type="predicted"/>
<dbReference type="InterPro" id="IPR021888">
    <property type="entry name" value="DUF3499"/>
</dbReference>
<gene>
    <name evidence="1" type="ORF">UFOPK1392_01199</name>
    <name evidence="2" type="ORF">UFOPK3733_00360</name>
</gene>
<accession>A0A6J5YB80</accession>
<protein>
    <submittedName>
        <fullName evidence="1">Unannotated protein</fullName>
    </submittedName>
</protein>
<dbReference type="EMBL" id="CAFBNC010000010">
    <property type="protein sequence ID" value="CAB4925786.1"/>
    <property type="molecule type" value="Genomic_DNA"/>
</dbReference>
<evidence type="ECO:0000313" key="2">
    <source>
        <dbReference type="EMBL" id="CAB4925786.1"/>
    </source>
</evidence>